<dbReference type="Pfam" id="PF12704">
    <property type="entry name" value="MacB_PCD"/>
    <property type="match status" value="1"/>
</dbReference>
<evidence type="ECO:0000313" key="11">
    <source>
        <dbReference type="Proteomes" id="UP000191055"/>
    </source>
</evidence>
<dbReference type="OrthoDB" id="9770036at2"/>
<evidence type="ECO:0000256" key="5">
    <source>
        <dbReference type="ARBA" id="ARBA00023136"/>
    </source>
</evidence>
<feature type="domain" description="MacB-like periplasmic core" evidence="9">
    <location>
        <begin position="21"/>
        <end position="250"/>
    </location>
</feature>
<keyword evidence="5 7" id="KW-0472">Membrane</keyword>
<feature type="transmembrane region" description="Helical" evidence="7">
    <location>
        <begin position="387"/>
        <end position="409"/>
    </location>
</feature>
<dbReference type="InterPro" id="IPR050250">
    <property type="entry name" value="Macrolide_Exporter_MacB"/>
</dbReference>
<feature type="transmembrane region" description="Helical" evidence="7">
    <location>
        <begin position="333"/>
        <end position="360"/>
    </location>
</feature>
<protein>
    <submittedName>
        <fullName evidence="10">Putative ABC transport system permease protein</fullName>
    </submittedName>
</protein>
<keyword evidence="4 7" id="KW-1133">Transmembrane helix</keyword>
<dbReference type="Proteomes" id="UP000191055">
    <property type="component" value="Unassembled WGS sequence"/>
</dbReference>
<comment type="similarity">
    <text evidence="6">Belongs to the ABC-4 integral membrane protein family.</text>
</comment>
<proteinExistence type="inferred from homology"/>
<dbReference type="GO" id="GO:0005886">
    <property type="term" value="C:plasma membrane"/>
    <property type="evidence" value="ECO:0007669"/>
    <property type="project" value="UniProtKB-SubCell"/>
</dbReference>
<reference evidence="10 11" key="1">
    <citation type="submission" date="2017-02" db="EMBL/GenBank/DDBJ databases">
        <authorList>
            <person name="Peterson S.W."/>
        </authorList>
    </citation>
    <scope>NUCLEOTIDE SEQUENCE [LARGE SCALE GENOMIC DNA]</scope>
    <source>
        <strain evidence="10 11">DSM 24412</strain>
    </source>
</reference>
<evidence type="ECO:0000256" key="7">
    <source>
        <dbReference type="SAM" id="Phobius"/>
    </source>
</evidence>
<dbReference type="PANTHER" id="PTHR30572:SF4">
    <property type="entry name" value="ABC TRANSPORTER PERMEASE YTRF"/>
    <property type="match status" value="1"/>
</dbReference>
<evidence type="ECO:0000256" key="4">
    <source>
        <dbReference type="ARBA" id="ARBA00022989"/>
    </source>
</evidence>
<evidence type="ECO:0000256" key="1">
    <source>
        <dbReference type="ARBA" id="ARBA00004651"/>
    </source>
</evidence>
<dbReference type="InterPro" id="IPR003838">
    <property type="entry name" value="ABC3_permease_C"/>
</dbReference>
<feature type="domain" description="ABC3 transporter permease C-terminal" evidence="8">
    <location>
        <begin position="292"/>
        <end position="419"/>
    </location>
</feature>
<keyword evidence="2" id="KW-1003">Cell membrane</keyword>
<dbReference type="EMBL" id="FUYV01000025">
    <property type="protein sequence ID" value="SKC23987.1"/>
    <property type="molecule type" value="Genomic_DNA"/>
</dbReference>
<gene>
    <name evidence="10" type="ORF">SAMN03080601_03275</name>
</gene>
<feature type="transmembrane region" description="Helical" evidence="7">
    <location>
        <begin position="281"/>
        <end position="312"/>
    </location>
</feature>
<dbReference type="KEGG" id="asx:CDL62_08565"/>
<evidence type="ECO:0000259" key="9">
    <source>
        <dbReference type="Pfam" id="PF12704"/>
    </source>
</evidence>
<name>A0A1T5HTG5_9BACT</name>
<dbReference type="STRING" id="889453.SAMN03080601_03275"/>
<feature type="transmembrane region" description="Helical" evidence="7">
    <location>
        <begin position="21"/>
        <end position="40"/>
    </location>
</feature>
<evidence type="ECO:0000256" key="2">
    <source>
        <dbReference type="ARBA" id="ARBA00022475"/>
    </source>
</evidence>
<evidence type="ECO:0000313" key="10">
    <source>
        <dbReference type="EMBL" id="SKC23987.1"/>
    </source>
</evidence>
<keyword evidence="3 7" id="KW-0812">Transmembrane</keyword>
<dbReference type="AlphaFoldDB" id="A0A1T5HTG5"/>
<accession>A0A1T5HTG5</accession>
<comment type="subcellular location">
    <subcellularLocation>
        <location evidence="1">Cell membrane</location>
        <topology evidence="1">Multi-pass membrane protein</topology>
    </subcellularLocation>
</comment>
<keyword evidence="11" id="KW-1185">Reference proteome</keyword>
<organism evidence="10 11">
    <name type="scientific">Alkalitalea saponilacus</name>
    <dbReference type="NCBI Taxonomy" id="889453"/>
    <lineage>
        <taxon>Bacteria</taxon>
        <taxon>Pseudomonadati</taxon>
        <taxon>Bacteroidota</taxon>
        <taxon>Bacteroidia</taxon>
        <taxon>Marinilabiliales</taxon>
        <taxon>Marinilabiliaceae</taxon>
        <taxon>Alkalitalea</taxon>
    </lineage>
</organism>
<dbReference type="InterPro" id="IPR025857">
    <property type="entry name" value="MacB_PCD"/>
</dbReference>
<sequence length="426" mass="47365">MFDKDRWQEIFIAIKQNKLRSVLTAFGVFWGIFMLVVMTGSGNGLVNGVTQGTANFASNSAFMWTQNTTKPYKGFRQGRWWNFNNRDMEIIRDQVPGVDVIAPRLQGWDVSQGENVHRGLRSGSFTVNGDYPAYNLIDPSEMIHGRFLNEMDIHLRRKVCIIGERVYEVMFERGEDPVGQYMKVSGVYFQVVGVFRTLNPNIQLGSNKSESIYVPFTTMQQVYNYGDRVHYFGFTAKQGHSVAETAEQVMAVLKNNHSVAPDDKDAIGHFNVEEMVRTMTYLFLGINVLIWIVGIGTLIAGAVGISNIMVVVVKERTKEIGIQRAIGARPWTIVSQVLTESVFLTTIAGFIGLSLGTLVLHGVDTALTHSQAAMPADEQVFFTNPEIGVTMAVASLIILVITGLIAGLIPAQKAVRIKPIEALRHE</sequence>
<dbReference type="PANTHER" id="PTHR30572">
    <property type="entry name" value="MEMBRANE COMPONENT OF TRANSPORTER-RELATED"/>
    <property type="match status" value="1"/>
</dbReference>
<dbReference type="Pfam" id="PF02687">
    <property type="entry name" value="FtsX"/>
    <property type="match status" value="1"/>
</dbReference>
<dbReference type="GO" id="GO:0022857">
    <property type="term" value="F:transmembrane transporter activity"/>
    <property type="evidence" value="ECO:0007669"/>
    <property type="project" value="TreeGrafter"/>
</dbReference>
<evidence type="ECO:0000259" key="8">
    <source>
        <dbReference type="Pfam" id="PF02687"/>
    </source>
</evidence>
<evidence type="ECO:0000256" key="3">
    <source>
        <dbReference type="ARBA" id="ARBA00022692"/>
    </source>
</evidence>
<dbReference type="RefSeq" id="WP_079558938.1">
    <property type="nucleotide sequence ID" value="NZ_CP021904.1"/>
</dbReference>
<evidence type="ECO:0000256" key="6">
    <source>
        <dbReference type="ARBA" id="ARBA00038076"/>
    </source>
</evidence>